<protein>
    <submittedName>
        <fullName evidence="5">Transporter substrate-binding domain-containing protein</fullName>
    </submittedName>
</protein>
<sequence>MPKLSLPMCLFCLFFHGACFAQSKLTFCVELSEYPPFNYLQKSDSATPNIVGYDIDILKLVFEPENIEYEVVALPWRRCLKEVENGLIDGAMSASLNGQRKHRYIPSKAYYALKPSYYYLETDFPNGLTINKASELAHYKPVCGISGFNYDNFGYHDIKEIFRIKDLYLLPKMLEQKRCRVFLARSEVFAATLQLRNLSHFDFALIEKVIPNLPPEPFHMLVSRLSPHKEVILSLFNKRITNLEASGQLEQLLKYHSKMPGLLNHK</sequence>
<comment type="caution">
    <text evidence="5">The sequence shown here is derived from an EMBL/GenBank/DDBJ whole genome shotgun (WGS) entry which is preliminary data.</text>
</comment>
<gene>
    <name evidence="5" type="ORF">K6Y31_06760</name>
</gene>
<reference evidence="5 6" key="1">
    <citation type="journal article" date="2022" name="Environ. Microbiol. Rep.">
        <title>Eco-phylogenetic analyses reveal divergent evolution of vitamin B12 metabolism in the marine bacterial family 'Psychromonadaceae'.</title>
        <authorList>
            <person name="Jin X."/>
            <person name="Yang Y."/>
            <person name="Cao H."/>
            <person name="Gao B."/>
            <person name="Zhao Z."/>
        </authorList>
    </citation>
    <scope>NUCLEOTIDE SEQUENCE [LARGE SCALE GENOMIC DNA]</scope>
    <source>
        <strain evidence="5 6">MKS20</strain>
    </source>
</reference>
<accession>A0ABS8W6A4</accession>
<feature type="chain" id="PRO_5047017272" evidence="3">
    <location>
        <begin position="22"/>
        <end position="266"/>
    </location>
</feature>
<dbReference type="Pfam" id="PF00497">
    <property type="entry name" value="SBP_bac_3"/>
    <property type="match status" value="1"/>
</dbReference>
<name>A0ABS8W6A4_9GAMM</name>
<evidence type="ECO:0000256" key="1">
    <source>
        <dbReference type="ARBA" id="ARBA00010333"/>
    </source>
</evidence>
<dbReference type="SUPFAM" id="SSF53850">
    <property type="entry name" value="Periplasmic binding protein-like II"/>
    <property type="match status" value="1"/>
</dbReference>
<evidence type="ECO:0000313" key="6">
    <source>
        <dbReference type="Proteomes" id="UP001201273"/>
    </source>
</evidence>
<dbReference type="SMART" id="SM00062">
    <property type="entry name" value="PBPb"/>
    <property type="match status" value="1"/>
</dbReference>
<evidence type="ECO:0000256" key="2">
    <source>
        <dbReference type="ARBA" id="ARBA00022729"/>
    </source>
</evidence>
<dbReference type="PANTHER" id="PTHR35936">
    <property type="entry name" value="MEMBRANE-BOUND LYTIC MUREIN TRANSGLYCOSYLASE F"/>
    <property type="match status" value="1"/>
</dbReference>
<evidence type="ECO:0000256" key="3">
    <source>
        <dbReference type="SAM" id="SignalP"/>
    </source>
</evidence>
<evidence type="ECO:0000259" key="4">
    <source>
        <dbReference type="SMART" id="SM00062"/>
    </source>
</evidence>
<feature type="domain" description="Solute-binding protein family 3/N-terminal" evidence="4">
    <location>
        <begin position="24"/>
        <end position="260"/>
    </location>
</feature>
<evidence type="ECO:0000313" key="5">
    <source>
        <dbReference type="EMBL" id="MCE2594511.1"/>
    </source>
</evidence>
<organism evidence="5 6">
    <name type="scientific">Motilimonas cestriensis</name>
    <dbReference type="NCBI Taxonomy" id="2742685"/>
    <lineage>
        <taxon>Bacteria</taxon>
        <taxon>Pseudomonadati</taxon>
        <taxon>Pseudomonadota</taxon>
        <taxon>Gammaproteobacteria</taxon>
        <taxon>Alteromonadales</taxon>
        <taxon>Alteromonadales genera incertae sedis</taxon>
        <taxon>Motilimonas</taxon>
    </lineage>
</organism>
<dbReference type="EMBL" id="JAIMJA010000005">
    <property type="protein sequence ID" value="MCE2594511.1"/>
    <property type="molecule type" value="Genomic_DNA"/>
</dbReference>
<comment type="similarity">
    <text evidence="1">Belongs to the bacterial solute-binding protein 3 family.</text>
</comment>
<feature type="signal peptide" evidence="3">
    <location>
        <begin position="1"/>
        <end position="21"/>
    </location>
</feature>
<keyword evidence="2 3" id="KW-0732">Signal</keyword>
<dbReference type="RefSeq" id="WP_233052049.1">
    <property type="nucleotide sequence ID" value="NZ_JAIMJA010000005.1"/>
</dbReference>
<dbReference type="PANTHER" id="PTHR35936:SF35">
    <property type="entry name" value="L-CYSTINE-BINDING PROTEIN TCYJ"/>
    <property type="match status" value="1"/>
</dbReference>
<dbReference type="InterPro" id="IPR001638">
    <property type="entry name" value="Solute-binding_3/MltF_N"/>
</dbReference>
<dbReference type="Proteomes" id="UP001201273">
    <property type="component" value="Unassembled WGS sequence"/>
</dbReference>
<keyword evidence="6" id="KW-1185">Reference proteome</keyword>
<dbReference type="Gene3D" id="3.40.190.10">
    <property type="entry name" value="Periplasmic binding protein-like II"/>
    <property type="match status" value="2"/>
</dbReference>
<proteinExistence type="inferred from homology"/>